<dbReference type="HOGENOM" id="CLU_054212_0_0_9"/>
<dbReference type="AlphaFoldDB" id="W6RVG1"/>
<dbReference type="NCBIfam" id="TIGR00380">
    <property type="entry name" value="cobal_cbiB"/>
    <property type="match status" value="1"/>
</dbReference>
<name>W6RVG1_9CLOT</name>
<evidence type="ECO:0000256" key="8">
    <source>
        <dbReference type="ARBA" id="ARBA00023136"/>
    </source>
</evidence>
<keyword evidence="6 9" id="KW-0812">Transmembrane</keyword>
<dbReference type="HAMAP" id="MF_00024">
    <property type="entry name" value="CobD_CbiB"/>
    <property type="match status" value="1"/>
</dbReference>
<organism evidence="10 11">
    <name type="scientific">Clostridium bornimense</name>
    <dbReference type="NCBI Taxonomy" id="1216932"/>
    <lineage>
        <taxon>Bacteria</taxon>
        <taxon>Bacillati</taxon>
        <taxon>Bacillota</taxon>
        <taxon>Clostridia</taxon>
        <taxon>Eubacteriales</taxon>
        <taxon>Clostridiaceae</taxon>
        <taxon>Clostridium</taxon>
    </lineage>
</organism>
<dbReference type="GO" id="GO:0005886">
    <property type="term" value="C:plasma membrane"/>
    <property type="evidence" value="ECO:0007669"/>
    <property type="project" value="UniProtKB-SubCell"/>
</dbReference>
<dbReference type="STRING" id="1216932.CM240_1154"/>
<keyword evidence="8 9" id="KW-0472">Membrane</keyword>
<dbReference type="KEGG" id="clt:CM240_1154"/>
<dbReference type="PANTHER" id="PTHR34308">
    <property type="entry name" value="COBALAMIN BIOSYNTHESIS PROTEIN CBIB"/>
    <property type="match status" value="1"/>
</dbReference>
<dbReference type="PATRIC" id="fig|1216932.3.peg.1144"/>
<evidence type="ECO:0000313" key="10">
    <source>
        <dbReference type="EMBL" id="CDM68318.1"/>
    </source>
</evidence>
<accession>W6RVG1</accession>
<dbReference type="OrthoDB" id="9811967at2"/>
<dbReference type="eggNOG" id="COG1270">
    <property type="taxonomic scope" value="Bacteria"/>
</dbReference>
<evidence type="ECO:0000256" key="4">
    <source>
        <dbReference type="ARBA" id="ARBA00022475"/>
    </source>
</evidence>
<evidence type="ECO:0000256" key="3">
    <source>
        <dbReference type="ARBA" id="ARBA00006263"/>
    </source>
</evidence>
<proteinExistence type="inferred from homology"/>
<dbReference type="UniPathway" id="UPA00148"/>
<feature type="transmembrane region" description="Helical" evidence="9">
    <location>
        <begin position="200"/>
        <end position="220"/>
    </location>
</feature>
<evidence type="ECO:0000256" key="2">
    <source>
        <dbReference type="ARBA" id="ARBA00004953"/>
    </source>
</evidence>
<reference evidence="10 11" key="1">
    <citation type="submission" date="2013-11" db="EMBL/GenBank/DDBJ databases">
        <title>Complete genome sequence of Clostridum sp. M2/40.</title>
        <authorList>
            <person name="Wibberg D."/>
            <person name="Puehler A."/>
            <person name="Schlueter A."/>
        </authorList>
    </citation>
    <scope>NUCLEOTIDE SEQUENCE [LARGE SCALE GENOMIC DNA]</scope>
    <source>
        <strain evidence="11">M2/40</strain>
    </source>
</reference>
<comment type="function">
    <text evidence="9">Converts cobyric acid to cobinamide by the addition of aminopropanol on the F carboxylic group.</text>
</comment>
<sequence length="313" mass="35049">MICLTIGVLLDFIIGDPQNPIHPVRIIAMLAKNLEERLRKIMNNNLKLAGAIMWFLVIAITFFVSSVVVIIFNRINNYLGILVSSVMIYFCISSKGLIVEGLKVVKFILNNDIIGARKQLSYIVGRDTSSLEKDGILKAVVETLAENLSDGVVAPLFYIGIGGAPLGIMYKAVNTMDSMFGYKNERYREFGYFSAKADDIFNYIPARLTAILIILVSFILRLNTKNSFKVYKRDRNKHLSPNSAHPEAAVAGALNLRLGGPNYYFGKLVEKPYIGDYLKDIEVEDVYITNKIIYSVTILSYIIAIVLIFIIGR</sequence>
<dbReference type="GO" id="GO:0015420">
    <property type="term" value="F:ABC-type vitamin B12 transporter activity"/>
    <property type="evidence" value="ECO:0007669"/>
    <property type="project" value="UniProtKB-UniRule"/>
</dbReference>
<dbReference type="Pfam" id="PF03186">
    <property type="entry name" value="CobD_Cbib"/>
    <property type="match status" value="1"/>
</dbReference>
<dbReference type="PANTHER" id="PTHR34308:SF1">
    <property type="entry name" value="COBALAMIN BIOSYNTHESIS PROTEIN CBIB"/>
    <property type="match status" value="1"/>
</dbReference>
<dbReference type="GO" id="GO:0048472">
    <property type="term" value="F:threonine-phosphate decarboxylase activity"/>
    <property type="evidence" value="ECO:0007669"/>
    <property type="project" value="InterPro"/>
</dbReference>
<comment type="subcellular location">
    <subcellularLocation>
        <location evidence="1 9">Cell membrane</location>
        <topology evidence="1 9">Multi-pass membrane protein</topology>
    </subcellularLocation>
</comment>
<dbReference type="RefSeq" id="WP_044037302.1">
    <property type="nucleotide sequence ID" value="NZ_HG917868.1"/>
</dbReference>
<dbReference type="GO" id="GO:0009236">
    <property type="term" value="P:cobalamin biosynthetic process"/>
    <property type="evidence" value="ECO:0007669"/>
    <property type="project" value="UniProtKB-UniRule"/>
</dbReference>
<comment type="similarity">
    <text evidence="3 9">Belongs to the CobD/CbiB family.</text>
</comment>
<evidence type="ECO:0000313" key="11">
    <source>
        <dbReference type="Proteomes" id="UP000019426"/>
    </source>
</evidence>
<evidence type="ECO:0000256" key="5">
    <source>
        <dbReference type="ARBA" id="ARBA00022573"/>
    </source>
</evidence>
<evidence type="ECO:0000256" key="6">
    <source>
        <dbReference type="ARBA" id="ARBA00022692"/>
    </source>
</evidence>
<gene>
    <name evidence="9 10" type="primary">cobD</name>
    <name evidence="10" type="ORF">CM240_1154</name>
</gene>
<feature type="transmembrane region" description="Helical" evidence="9">
    <location>
        <begin position="78"/>
        <end position="98"/>
    </location>
</feature>
<keyword evidence="11" id="KW-1185">Reference proteome</keyword>
<comment type="pathway">
    <text evidence="2 9">Cofactor biosynthesis; adenosylcobalamin biosynthesis.</text>
</comment>
<comment type="caution">
    <text evidence="9">Lacks conserved residue(s) required for the propagation of feature annotation.</text>
</comment>
<protein>
    <recommendedName>
        <fullName evidence="9">Cobalamin biosynthesis protein CobD</fullName>
    </recommendedName>
</protein>
<dbReference type="InterPro" id="IPR004485">
    <property type="entry name" value="Cobalamin_biosynth_CobD/CbiB"/>
</dbReference>
<dbReference type="EMBL" id="HG917868">
    <property type="protein sequence ID" value="CDM68318.1"/>
    <property type="molecule type" value="Genomic_DNA"/>
</dbReference>
<evidence type="ECO:0000256" key="9">
    <source>
        <dbReference type="HAMAP-Rule" id="MF_00024"/>
    </source>
</evidence>
<feature type="transmembrane region" description="Helical" evidence="9">
    <location>
        <begin position="292"/>
        <end position="312"/>
    </location>
</feature>
<feature type="transmembrane region" description="Helical" evidence="9">
    <location>
        <begin position="48"/>
        <end position="72"/>
    </location>
</feature>
<evidence type="ECO:0000256" key="1">
    <source>
        <dbReference type="ARBA" id="ARBA00004651"/>
    </source>
</evidence>
<dbReference type="Proteomes" id="UP000019426">
    <property type="component" value="Chromosome M2/40_rep1"/>
</dbReference>
<keyword evidence="4 9" id="KW-1003">Cell membrane</keyword>
<keyword evidence="5 9" id="KW-0169">Cobalamin biosynthesis</keyword>
<evidence type="ECO:0000256" key="7">
    <source>
        <dbReference type="ARBA" id="ARBA00022989"/>
    </source>
</evidence>
<keyword evidence="7 9" id="KW-1133">Transmembrane helix</keyword>